<dbReference type="GO" id="GO:0016459">
    <property type="term" value="C:myosin complex"/>
    <property type="evidence" value="ECO:0007669"/>
    <property type="project" value="UniProtKB-KW"/>
</dbReference>
<reference evidence="16 17" key="1">
    <citation type="journal article" date="2018" name="MBio">
        <title>Comparative Genomics Reveals the Core Gene Toolbox for the Fungus-Insect Symbiosis.</title>
        <authorList>
            <person name="Wang Y."/>
            <person name="Stata M."/>
            <person name="Wang W."/>
            <person name="Stajich J.E."/>
            <person name="White M.M."/>
            <person name="Moncalvo J.M."/>
        </authorList>
    </citation>
    <scope>NUCLEOTIDE SEQUENCE [LARGE SCALE GENOMIC DNA]</scope>
    <source>
        <strain evidence="16 17">SC-DP-2</strain>
    </source>
</reference>
<dbReference type="Gene3D" id="1.20.58.530">
    <property type="match status" value="1"/>
</dbReference>
<evidence type="ECO:0000256" key="1">
    <source>
        <dbReference type="ARBA" id="ARBA00004134"/>
    </source>
</evidence>
<dbReference type="SMART" id="SM00326">
    <property type="entry name" value="SH3"/>
    <property type="match status" value="1"/>
</dbReference>
<dbReference type="PRINTS" id="PR00193">
    <property type="entry name" value="MYOSINHEAVY"/>
</dbReference>
<dbReference type="SUPFAM" id="SSF50044">
    <property type="entry name" value="SH3-domain"/>
    <property type="match status" value="1"/>
</dbReference>
<comment type="similarity">
    <text evidence="2 10">Belongs to the TRAFAC class myosin-kinesin ATPase superfamily. Myosin family.</text>
</comment>
<evidence type="ECO:0000256" key="4">
    <source>
        <dbReference type="ARBA" id="ARBA00022741"/>
    </source>
</evidence>
<keyword evidence="17" id="KW-1185">Reference proteome</keyword>
<dbReference type="InterPro" id="IPR036028">
    <property type="entry name" value="SH3-like_dom_sf"/>
</dbReference>
<feature type="compositionally biased region" description="Polar residues" evidence="11">
    <location>
        <begin position="1019"/>
        <end position="1079"/>
    </location>
</feature>
<feature type="compositionally biased region" description="Polar residues" evidence="11">
    <location>
        <begin position="1217"/>
        <end position="1240"/>
    </location>
</feature>
<dbReference type="Gene3D" id="1.10.10.820">
    <property type="match status" value="1"/>
</dbReference>
<comment type="subcellular location">
    <subcellularLocation>
        <location evidence="1">Cytoplasm</location>
        <location evidence="1">Cytoskeleton</location>
        <location evidence="1">Actin patch</location>
    </subcellularLocation>
</comment>
<dbReference type="SUPFAM" id="SSF52540">
    <property type="entry name" value="P-loop containing nucleoside triphosphate hydrolases"/>
    <property type="match status" value="1"/>
</dbReference>
<feature type="compositionally biased region" description="Low complexity" evidence="11">
    <location>
        <begin position="950"/>
        <end position="988"/>
    </location>
</feature>
<evidence type="ECO:0000256" key="10">
    <source>
        <dbReference type="PROSITE-ProRule" id="PRU00782"/>
    </source>
</evidence>
<dbReference type="PROSITE" id="PS50002">
    <property type="entry name" value="SH3"/>
    <property type="match status" value="1"/>
</dbReference>
<dbReference type="GO" id="GO:0000146">
    <property type="term" value="F:microfilament motor activity"/>
    <property type="evidence" value="ECO:0007669"/>
    <property type="project" value="TreeGrafter"/>
</dbReference>
<keyword evidence="4 10" id="KW-0547">Nucleotide-binding</keyword>
<evidence type="ECO:0000256" key="9">
    <source>
        <dbReference type="PROSITE-ProRule" id="PRU00192"/>
    </source>
</evidence>
<dbReference type="PROSITE" id="PS51757">
    <property type="entry name" value="TH1"/>
    <property type="match status" value="1"/>
</dbReference>
<dbReference type="InterPro" id="IPR036072">
    <property type="entry name" value="MYSc_Myo1"/>
</dbReference>
<dbReference type="Pfam" id="PF00018">
    <property type="entry name" value="SH3_1"/>
    <property type="match status" value="1"/>
</dbReference>
<organism evidence="16 17">
    <name type="scientific">Smittium megazygosporum</name>
    <dbReference type="NCBI Taxonomy" id="133381"/>
    <lineage>
        <taxon>Eukaryota</taxon>
        <taxon>Fungi</taxon>
        <taxon>Fungi incertae sedis</taxon>
        <taxon>Zoopagomycota</taxon>
        <taxon>Kickxellomycotina</taxon>
        <taxon>Harpellomycetes</taxon>
        <taxon>Harpellales</taxon>
        <taxon>Legeriomycetaceae</taxon>
        <taxon>Smittium</taxon>
    </lineage>
</organism>
<dbReference type="STRING" id="133381.A0A2T9ZGE6"/>
<evidence type="ECO:0000256" key="3">
    <source>
        <dbReference type="ARBA" id="ARBA00022443"/>
    </source>
</evidence>
<dbReference type="EMBL" id="MBFS01000207">
    <property type="protein sequence ID" value="PVV03658.1"/>
    <property type="molecule type" value="Genomic_DNA"/>
</dbReference>
<feature type="region of interest" description="Disordered" evidence="11">
    <location>
        <begin position="904"/>
        <end position="1079"/>
    </location>
</feature>
<dbReference type="Gene3D" id="1.20.5.4820">
    <property type="match status" value="1"/>
</dbReference>
<feature type="domain" description="SH3" evidence="12">
    <location>
        <begin position="1130"/>
        <end position="1190"/>
    </location>
</feature>
<feature type="compositionally biased region" description="Low complexity" evidence="11">
    <location>
        <begin position="1005"/>
        <end position="1018"/>
    </location>
</feature>
<evidence type="ECO:0000256" key="8">
    <source>
        <dbReference type="ARBA" id="ARBA00023203"/>
    </source>
</evidence>
<dbReference type="InterPro" id="IPR001452">
    <property type="entry name" value="SH3_domain"/>
</dbReference>
<feature type="compositionally biased region" description="Polar residues" evidence="11">
    <location>
        <begin position="934"/>
        <end position="949"/>
    </location>
</feature>
<dbReference type="InterPro" id="IPR010926">
    <property type="entry name" value="Myosin_TH1"/>
</dbReference>
<evidence type="ECO:0008006" key="18">
    <source>
        <dbReference type="Google" id="ProtNLM"/>
    </source>
</evidence>
<dbReference type="PANTHER" id="PTHR13140">
    <property type="entry name" value="MYOSIN"/>
    <property type="match status" value="1"/>
</dbReference>
<dbReference type="EMBL" id="MBFS01000207">
    <property type="protein sequence ID" value="PVV03663.1"/>
    <property type="molecule type" value="Genomic_DNA"/>
</dbReference>
<dbReference type="Gene3D" id="1.20.120.720">
    <property type="entry name" value="Myosin VI head, motor domain, U50 subdomain"/>
    <property type="match status" value="1"/>
</dbReference>
<keyword evidence="7 10" id="KW-0505">Motor protein</keyword>
<feature type="region of interest" description="Actin-binding" evidence="10">
    <location>
        <begin position="538"/>
        <end position="560"/>
    </location>
</feature>
<dbReference type="PROSITE" id="PS51456">
    <property type="entry name" value="MYOSIN_MOTOR"/>
    <property type="match status" value="1"/>
</dbReference>
<dbReference type="Gene3D" id="3.40.850.10">
    <property type="entry name" value="Kinesin motor domain"/>
    <property type="match status" value="1"/>
</dbReference>
<dbReference type="GO" id="GO:0030479">
    <property type="term" value="C:actin cortical patch"/>
    <property type="evidence" value="ECO:0007669"/>
    <property type="project" value="UniProtKB-SubCell"/>
</dbReference>
<gene>
    <name evidence="15" type="ORF">BB560_001858</name>
    <name evidence="16" type="ORF">BB560_001860</name>
</gene>
<keyword evidence="6 10" id="KW-0518">Myosin</keyword>
<evidence type="ECO:0000259" key="13">
    <source>
        <dbReference type="PROSITE" id="PS51456"/>
    </source>
</evidence>
<dbReference type="Proteomes" id="UP000245609">
    <property type="component" value="Unassembled WGS sequence"/>
</dbReference>
<dbReference type="SMART" id="SM00242">
    <property type="entry name" value="MYSc"/>
    <property type="match status" value="1"/>
</dbReference>
<dbReference type="InterPro" id="IPR001609">
    <property type="entry name" value="Myosin_head_motor_dom-like"/>
</dbReference>
<dbReference type="GO" id="GO:0005886">
    <property type="term" value="C:plasma membrane"/>
    <property type="evidence" value="ECO:0007669"/>
    <property type="project" value="TreeGrafter"/>
</dbReference>
<name>A0A2T9ZGE6_9FUNG</name>
<dbReference type="FunFam" id="1.20.5.4820:FF:000004">
    <property type="entry name" value="Myosin IE"/>
    <property type="match status" value="1"/>
</dbReference>
<dbReference type="CDD" id="cd01378">
    <property type="entry name" value="MYSc_Myo1"/>
    <property type="match status" value="1"/>
</dbReference>
<feature type="region of interest" description="Disordered" evidence="11">
    <location>
        <begin position="1207"/>
        <end position="1296"/>
    </location>
</feature>
<evidence type="ECO:0000256" key="5">
    <source>
        <dbReference type="ARBA" id="ARBA00022840"/>
    </source>
</evidence>
<dbReference type="GO" id="GO:0005524">
    <property type="term" value="F:ATP binding"/>
    <property type="evidence" value="ECO:0007669"/>
    <property type="project" value="UniProtKB-UniRule"/>
</dbReference>
<feature type="compositionally biased region" description="Polar residues" evidence="11">
    <location>
        <begin position="989"/>
        <end position="1004"/>
    </location>
</feature>
<dbReference type="GO" id="GO:0006897">
    <property type="term" value="P:endocytosis"/>
    <property type="evidence" value="ECO:0007669"/>
    <property type="project" value="TreeGrafter"/>
</dbReference>
<evidence type="ECO:0000313" key="16">
    <source>
        <dbReference type="EMBL" id="PVV03663.1"/>
    </source>
</evidence>
<evidence type="ECO:0000259" key="12">
    <source>
        <dbReference type="PROSITE" id="PS50002"/>
    </source>
</evidence>
<dbReference type="CDD" id="cd00174">
    <property type="entry name" value="SH3"/>
    <property type="match status" value="1"/>
</dbReference>
<feature type="binding site" evidence="10">
    <location>
        <begin position="80"/>
        <end position="87"/>
    </location>
    <ligand>
        <name>ATP</name>
        <dbReference type="ChEBI" id="CHEBI:30616"/>
    </ligand>
</feature>
<dbReference type="InterPro" id="IPR027417">
    <property type="entry name" value="P-loop_NTPase"/>
</dbReference>
<proteinExistence type="inferred from homology"/>
<dbReference type="FunFam" id="1.20.58.530:FF:000007">
    <property type="entry name" value="Myosin IE"/>
    <property type="match status" value="1"/>
</dbReference>
<feature type="compositionally biased region" description="Polar residues" evidence="11">
    <location>
        <begin position="1253"/>
        <end position="1284"/>
    </location>
</feature>
<dbReference type="GO" id="GO:0007015">
    <property type="term" value="P:actin filament organization"/>
    <property type="evidence" value="ECO:0007669"/>
    <property type="project" value="TreeGrafter"/>
</dbReference>
<dbReference type="GO" id="GO:0051286">
    <property type="term" value="C:cell tip"/>
    <property type="evidence" value="ECO:0007669"/>
    <property type="project" value="TreeGrafter"/>
</dbReference>
<evidence type="ECO:0000313" key="15">
    <source>
        <dbReference type="EMBL" id="PVV03658.1"/>
    </source>
</evidence>
<evidence type="ECO:0000256" key="11">
    <source>
        <dbReference type="SAM" id="MobiDB-lite"/>
    </source>
</evidence>
<evidence type="ECO:0000256" key="2">
    <source>
        <dbReference type="ARBA" id="ARBA00008314"/>
    </source>
</evidence>
<dbReference type="OrthoDB" id="6108017at2759"/>
<dbReference type="GO" id="GO:0051666">
    <property type="term" value="P:actin cortical patch localization"/>
    <property type="evidence" value="ECO:0007669"/>
    <property type="project" value="TreeGrafter"/>
</dbReference>
<feature type="compositionally biased region" description="Acidic residues" evidence="11">
    <location>
        <begin position="1287"/>
        <end position="1296"/>
    </location>
</feature>
<dbReference type="Pfam" id="PF06017">
    <property type="entry name" value="Myosin_TH1"/>
    <property type="match status" value="1"/>
</dbReference>
<dbReference type="Pfam" id="PF00063">
    <property type="entry name" value="Myosin_head"/>
    <property type="match status" value="1"/>
</dbReference>
<evidence type="ECO:0000259" key="14">
    <source>
        <dbReference type="PROSITE" id="PS51757"/>
    </source>
</evidence>
<keyword evidence="8 10" id="KW-0009">Actin-binding</keyword>
<feature type="domain" description="Myosin motor" evidence="13">
    <location>
        <begin position="1"/>
        <end position="665"/>
    </location>
</feature>
<comment type="caution">
    <text evidence="16">The sequence shown here is derived from an EMBL/GenBank/DDBJ whole genome shotgun (WGS) entry which is preliminary data.</text>
</comment>
<keyword evidence="3 9" id="KW-0728">SH3 domain</keyword>
<evidence type="ECO:0000313" key="17">
    <source>
        <dbReference type="Proteomes" id="UP000245609"/>
    </source>
</evidence>
<dbReference type="InterPro" id="IPR036961">
    <property type="entry name" value="Kinesin_motor_dom_sf"/>
</dbReference>
<keyword evidence="5 10" id="KW-0067">ATP-binding</keyword>
<evidence type="ECO:0000256" key="7">
    <source>
        <dbReference type="ARBA" id="ARBA00023175"/>
    </source>
</evidence>
<dbReference type="PANTHER" id="PTHR13140:SF837">
    <property type="entry name" value="MYOSIN-3-RELATED"/>
    <property type="match status" value="1"/>
</dbReference>
<feature type="domain" description="TH1" evidence="14">
    <location>
        <begin position="723"/>
        <end position="911"/>
    </location>
</feature>
<dbReference type="GO" id="GO:0051015">
    <property type="term" value="F:actin filament binding"/>
    <property type="evidence" value="ECO:0007669"/>
    <property type="project" value="TreeGrafter"/>
</dbReference>
<accession>A0A2T9ZGE6</accession>
<dbReference type="Gene3D" id="2.30.30.40">
    <property type="entry name" value="SH3 Domains"/>
    <property type="match status" value="1"/>
</dbReference>
<evidence type="ECO:0000256" key="6">
    <source>
        <dbReference type="ARBA" id="ARBA00023123"/>
    </source>
</evidence>
<protein>
    <recommendedName>
        <fullName evidence="18">Myosin-1</fullName>
    </recommendedName>
</protein>
<dbReference type="FunFam" id="1.10.10.820:FF:000001">
    <property type="entry name" value="Myosin heavy chain"/>
    <property type="match status" value="1"/>
</dbReference>
<sequence>MARGKPQKATWTDISSKKKQAGVSDMTLLSKITNEEISENLKKRFLNSEIYLPPHVFAIAENMFKNMISYKENQCVIISGESGAGKTEAAKRILEYISAVSGASSSSIQKVKDMVLATNPLLESFGNAKTLRNNNSSRFGKYLEVQFNYAGEPMGAKITNYLLEKIRVVSQIKNERNFHIFYQLTKAAPQHYRDMFGISNPGDYAYISAAGCIDVQNIDDSKDYREVIDAMNVIGLSQEEQTDLHRMLAIVLWLGNVNFTENDASESSVSTPQVVEFLAYLFEANVEFLTQALETRTIETQRGGRRGSVYKVPLNRAQAIAARDGLAMAIYSRMFDWIVGRVNLSLETKGSFANDIGILDIYGFEIFDNNSFEQLCINYVNEKLQQIFIELTLKAEQDEYVREQIEWTPIEYFNNKVVCDLIEIRRPPGIFATMNDAVATAHADPVAADNALQQRLGSISSEYFESRNATFTIKHYAGNVSYNIFGMTDKNKDQVFRDHLELCVSSKNRFLVNTFAASQDPDSKKRPPTASDVIKTSANDLMVKLAKCQPSYIRTIKPNENKSATEFDERRVLHQVKYLGLCENIRIRRAGFAYRQTFEKFVERFYLLSSSTSYAGEYTWRGDAKSACAQIFRDTNIDRSEWQLGSTKAFIRHPETLWALENMRERYWYNMAVRIQKAWRRYVAYKNECARKIQNAYRRNKNTMKYVQMREYGNRILANRKERRRYSLISMRTFFGDYLGVGSPTSEQGSITKSTIRLQPGDRIIFSSQIEFLAARQLRSAKPANRILVVTNQYMFVVAQVVERGLYKQVLEHTAALVSISSIGTSPFQDGWVVFNIERQPSFVLQCDFKTELLTHICTVTNARIPVTVAQQLDYFNKKMKSSKLVFSKNEAFKNEVYKSKSVSVATGMPPDSPSNPPARRNVKQKPEKKTYTAPATNRQSQKPAFTSMPQPSVQTQIQTQTQSYSSQASQPMLSMNNNTANNNMGINQSSQFGAYQNQQNPITNANNFNQTASNANNPRLNGLSTQPAAARPNVSSNQFKSQLQPQAQTNTLQQKESTTSRPFSKPNNPVSNIQTTIAQENTNNIYTRPAANQYKNNLKSTLANKQNEKQQQPIANKYQRQPAPPPPVNTNPVHVALYDYVPQNSGEMALENNTKYEITSKDPNGWWFGKNSRGESGWIPSNYLDPTPAPAQAALPARPQFQASSVASSKYGVDSGSGSANSDTTRVSFNPSSNENSMAQLAAALAEWPMPGNSQKLSQNQYSSGNKQQGSYKQSNMLANARNTNDDSDDEEAWD</sequence>